<evidence type="ECO:0000259" key="5">
    <source>
        <dbReference type="Pfam" id="PF20843"/>
    </source>
</evidence>
<keyword evidence="1" id="KW-0812">Transmembrane</keyword>
<organism evidence="7">
    <name type="scientific">Dissoconium aciculare CBS 342.82</name>
    <dbReference type="NCBI Taxonomy" id="1314786"/>
    <lineage>
        <taxon>Eukaryota</taxon>
        <taxon>Fungi</taxon>
        <taxon>Dikarya</taxon>
        <taxon>Ascomycota</taxon>
        <taxon>Pezizomycotina</taxon>
        <taxon>Dothideomycetes</taxon>
        <taxon>Dothideomycetidae</taxon>
        <taxon>Mycosphaerellales</taxon>
        <taxon>Dissoconiaceae</taxon>
        <taxon>Dissoconium</taxon>
    </lineage>
</organism>
<evidence type="ECO:0000259" key="4">
    <source>
        <dbReference type="Pfam" id="PF20842"/>
    </source>
</evidence>
<gene>
    <name evidence="7" type="ORF">K489DRAFT_325336</name>
</gene>
<dbReference type="InterPro" id="IPR048265">
    <property type="entry name" value="Rax2-like_third"/>
</dbReference>
<evidence type="ECO:0000313" key="6">
    <source>
        <dbReference type="Proteomes" id="UP000504637"/>
    </source>
</evidence>
<reference evidence="7" key="3">
    <citation type="submission" date="2025-08" db="UniProtKB">
        <authorList>
            <consortium name="RefSeq"/>
        </authorList>
    </citation>
    <scope>IDENTIFICATION</scope>
    <source>
        <strain evidence="7">CBS 342.82</strain>
    </source>
</reference>
<evidence type="ECO:0000256" key="1">
    <source>
        <dbReference type="SAM" id="Phobius"/>
    </source>
</evidence>
<feature type="chain" id="PRO_5027087500" description="Cellular morphogenesis protein" evidence="2">
    <location>
        <begin position="25"/>
        <end position="1223"/>
    </location>
</feature>
<keyword evidence="2" id="KW-0732">Signal</keyword>
<dbReference type="PANTHER" id="PTHR31778">
    <property type="entry name" value="BUD SITE SELECTION PROTEIN RAX2"/>
    <property type="match status" value="1"/>
</dbReference>
<dbReference type="SUPFAM" id="SSF50965">
    <property type="entry name" value="Galactose oxidase, central domain"/>
    <property type="match status" value="1"/>
</dbReference>
<evidence type="ECO:0000256" key="2">
    <source>
        <dbReference type="SAM" id="SignalP"/>
    </source>
</evidence>
<feature type="domain" description="Rax2-like second" evidence="4">
    <location>
        <begin position="219"/>
        <end position="365"/>
    </location>
</feature>
<dbReference type="Pfam" id="PF20843">
    <property type="entry name" value="Rax2_3"/>
    <property type="match status" value="1"/>
</dbReference>
<dbReference type="GO" id="GO:1902929">
    <property type="term" value="C:plasma membrane of growing cell tip"/>
    <property type="evidence" value="ECO:0007669"/>
    <property type="project" value="TreeGrafter"/>
</dbReference>
<reference evidence="7" key="1">
    <citation type="submission" date="2020-01" db="EMBL/GenBank/DDBJ databases">
        <authorList>
            <consortium name="DOE Joint Genome Institute"/>
            <person name="Haridas S."/>
            <person name="Albert R."/>
            <person name="Binder M."/>
            <person name="Bloem J."/>
            <person name="Labutti K."/>
            <person name="Salamov A."/>
            <person name="Andreopoulos B."/>
            <person name="Baker S.E."/>
            <person name="Barry K."/>
            <person name="Bills G."/>
            <person name="Bluhm B.H."/>
            <person name="Cannon C."/>
            <person name="Castanera R."/>
            <person name="Culley D.E."/>
            <person name="Daum C."/>
            <person name="Ezra D."/>
            <person name="Gonzalez J.B."/>
            <person name="Henrissat B."/>
            <person name="Kuo A."/>
            <person name="Liang C."/>
            <person name="Lipzen A."/>
            <person name="Lutzoni F."/>
            <person name="Magnuson J."/>
            <person name="Mondo S."/>
            <person name="Nolan M."/>
            <person name="Ohm R."/>
            <person name="Pangilinan J."/>
            <person name="Park H.-J."/>
            <person name="Ramirez L."/>
            <person name="Alfaro M."/>
            <person name="Sun H."/>
            <person name="Tritt A."/>
            <person name="Yoshinaga Y."/>
            <person name="Zwiers L.-H."/>
            <person name="Turgeon B.G."/>
            <person name="Goodwin S.B."/>
            <person name="Spatafora J.W."/>
            <person name="Crous P.W."/>
            <person name="Grigoriev I.V."/>
        </authorList>
    </citation>
    <scope>NUCLEOTIDE SEQUENCE</scope>
    <source>
        <strain evidence="7">CBS 342.82</strain>
    </source>
</reference>
<evidence type="ECO:0000259" key="3">
    <source>
        <dbReference type="Pfam" id="PF12768"/>
    </source>
</evidence>
<dbReference type="Pfam" id="PF20842">
    <property type="entry name" value="Rax2_2"/>
    <property type="match status" value="1"/>
</dbReference>
<name>A0A6J3LUV0_9PEZI</name>
<dbReference type="Pfam" id="PF12768">
    <property type="entry name" value="Rax2"/>
    <property type="match status" value="1"/>
</dbReference>
<dbReference type="InterPro" id="IPR024982">
    <property type="entry name" value="Rax2-like_C"/>
</dbReference>
<accession>A0A6J3LUV0</accession>
<proteinExistence type="predicted"/>
<dbReference type="InterPro" id="IPR011043">
    <property type="entry name" value="Gal_Oxase/kelch_b-propeller"/>
</dbReference>
<dbReference type="AlphaFoldDB" id="A0A6J3LUV0"/>
<dbReference type="GeneID" id="54359625"/>
<feature type="signal peptide" evidence="2">
    <location>
        <begin position="1"/>
        <end position="24"/>
    </location>
</feature>
<dbReference type="InterPro" id="IPR048266">
    <property type="entry name" value="Rax2-like_second"/>
</dbReference>
<evidence type="ECO:0000313" key="7">
    <source>
        <dbReference type="RefSeq" id="XP_033456587.1"/>
    </source>
</evidence>
<evidence type="ECO:0008006" key="8">
    <source>
        <dbReference type="Google" id="ProtNLM"/>
    </source>
</evidence>
<protein>
    <recommendedName>
        <fullName evidence="8">Cellular morphogenesis protein</fullName>
    </recommendedName>
</protein>
<feature type="transmembrane region" description="Helical" evidence="1">
    <location>
        <begin position="1153"/>
        <end position="1180"/>
    </location>
</feature>
<keyword evidence="1" id="KW-0472">Membrane</keyword>
<reference evidence="7" key="2">
    <citation type="submission" date="2020-04" db="EMBL/GenBank/DDBJ databases">
        <authorList>
            <consortium name="NCBI Genome Project"/>
        </authorList>
    </citation>
    <scope>NUCLEOTIDE SEQUENCE</scope>
    <source>
        <strain evidence="7">CBS 342.82</strain>
    </source>
</reference>
<dbReference type="RefSeq" id="XP_033456587.1">
    <property type="nucleotide sequence ID" value="XM_033601825.1"/>
</dbReference>
<feature type="domain" description="Rax2-like C-terminal" evidence="3">
    <location>
        <begin position="901"/>
        <end position="1145"/>
    </location>
</feature>
<dbReference type="OrthoDB" id="2503993at2759"/>
<feature type="domain" description="Rax2-like third" evidence="5">
    <location>
        <begin position="376"/>
        <end position="540"/>
    </location>
</feature>
<dbReference type="Proteomes" id="UP000504637">
    <property type="component" value="Unplaced"/>
</dbReference>
<keyword evidence="6" id="KW-1185">Reference proteome</keyword>
<keyword evidence="1" id="KW-1133">Transmembrane helix</keyword>
<dbReference type="PANTHER" id="PTHR31778:SF2">
    <property type="entry name" value="BUD SITE SELECTION PROTEIN RAX2"/>
    <property type="match status" value="1"/>
</dbReference>
<sequence length="1223" mass="126371">MARASGLAALLLLSPLSWVTGVEGTPASIPAPNLDLSSLGQVAIAGDFDSISVYAFDGQKVGSAGSNGSVSLLTRSAGGAFADLGLVDADIMAMCPYVKRDGTFVGIVLCGNFTSVAGVQANSAAIYSPNSTNPVRSLPGLSGRCNSVLCDSDSSTVYVGGNFMGGNSTNALQWTDDWNNLPFAGFNGPINSITKNSAGNIVFGGNFDGLGNVTTPNIRDQQPVNLGGGALSSSGATTTSGFSSASNIVCKTASQAGAGNTWLLADNTAGWWEGQFGFGFNPTKLRLYNANQDGRGAKTFYFEDLNSGGILNMSYVDSNGNARSCILDCPLLNNNNAQDFRFSPVVGMNMFRIYITSWYGAGGGLGGIELYQDDIYSFAVNAYNAPSCLNAGTDSSSVVTPASGTWNEVSLRRSADSADSGYLSANLTSESQLGSSSNIVFHPNIKQSGNYSITVWTPGCLQDNSCQSRGQVNVTGTLTSRGPTFASTIYQTNNYAKYDQVYNGYVDASSSFRPTITLSPIAGQRLPLHVVAQKVRFELVGSTGGLNGLFEYDPKQAVVSSDFTKSAIDMAGARLNPGASVRSVISYQGSTFAAGSFSATGISNVVRVENSAASVAGGGLNGPVLNAYRNPSDSTVYYVGAFTSTADNSVADLNRVAAYSLSDNKWSSLGAGVNGNVSYIVPVRLNVSTNAQADCLALSGSFSSVNAFAGNASFTASGFAVWVPSRNNWLHNIADAGSSASGRLTAYTLSNSQPFWAGQIDLQTPGLSDVVELIDSGSSFRSFGLNLKPASSSSNATTSSLSKRAIDLSNGNYSGVYKGMYVNNNNLKITAFGGSFSATASNGSVIQDLVFINNTGSSQVITGVSTLSTGSIVMAMDVQSSTLFAGGSLGGSVNGNNVNGLVAFDLAANTFTSPQPPVLGGDNVVVHAIATQPSGDNVYVGGQFSVAGSLPCASLCVYNIQTRSWNSPGFGLSGNVNAMIWSSTTMLKFAGNLTIAGAPVSVGLYDSSNQTFIAHPGASVLPGPVTAMSSVIGDEFWVSGIATNNGSTYIAKYNGNTFVIASGLGQNSVVRSLQVIPTTASHDNTALIASNDVLLLTGTIDVPSYGNASSVLFNGTTYTPYLITSSNDGGAGTIAGVFVSDPRGFGIHSSRSLALGLVVLIGLAIALGLIFLLVLIGILIERQRRRNEGYVPMPTSRGGPNISRIPPSHLLAQLGEKGQAPRL</sequence>